<geneLocation type="plasmid" evidence="5">
    <name>p-HB236076</name>
</geneLocation>
<evidence type="ECO:0000256" key="2">
    <source>
        <dbReference type="ARBA" id="ARBA00023125"/>
    </source>
</evidence>
<accession>A0AB39HL34</accession>
<dbReference type="GO" id="GO:0043565">
    <property type="term" value="F:sequence-specific DNA binding"/>
    <property type="evidence" value="ECO:0007669"/>
    <property type="project" value="InterPro"/>
</dbReference>
<keyword evidence="1" id="KW-0805">Transcription regulation</keyword>
<dbReference type="RefSeq" id="WP_306099287.1">
    <property type="nucleotide sequence ID" value="NZ_CP162602.1"/>
</dbReference>
<dbReference type="SMART" id="SM00342">
    <property type="entry name" value="HTH_ARAC"/>
    <property type="match status" value="1"/>
</dbReference>
<dbReference type="PANTHER" id="PTHR43280:SF28">
    <property type="entry name" value="HTH-TYPE TRANSCRIPTIONAL ACTIVATOR RHAS"/>
    <property type="match status" value="1"/>
</dbReference>
<dbReference type="Pfam" id="PF12833">
    <property type="entry name" value="HTH_18"/>
    <property type="match status" value="1"/>
</dbReference>
<dbReference type="SUPFAM" id="SSF46689">
    <property type="entry name" value="Homeodomain-like"/>
    <property type="match status" value="2"/>
</dbReference>
<evidence type="ECO:0000259" key="4">
    <source>
        <dbReference type="PROSITE" id="PS01124"/>
    </source>
</evidence>
<protein>
    <submittedName>
        <fullName evidence="5">Helix-turn-helix domain-containing protein</fullName>
    </submittedName>
</protein>
<dbReference type="EMBL" id="CP162602">
    <property type="protein sequence ID" value="XDK27108.1"/>
    <property type="molecule type" value="Genomic_DNA"/>
</dbReference>
<evidence type="ECO:0000313" key="5">
    <source>
        <dbReference type="EMBL" id="XDK27108.1"/>
    </source>
</evidence>
<dbReference type="PROSITE" id="PS00041">
    <property type="entry name" value="HTH_ARAC_FAMILY_1"/>
    <property type="match status" value="1"/>
</dbReference>
<evidence type="ECO:0000256" key="1">
    <source>
        <dbReference type="ARBA" id="ARBA00023015"/>
    </source>
</evidence>
<dbReference type="InterPro" id="IPR009057">
    <property type="entry name" value="Homeodomain-like_sf"/>
</dbReference>
<dbReference type="PANTHER" id="PTHR43280">
    <property type="entry name" value="ARAC-FAMILY TRANSCRIPTIONAL REGULATOR"/>
    <property type="match status" value="1"/>
</dbReference>
<sequence>MHDAILPRLGTQWSWVICGEVSVSTLNTLFGWLATVSNASPSIRIQLIATQASSLSTWQQFEKPCLTLNFDRHLIDLEHCDSCWLIAEHECRLSFLECHTLRDLLSNNSQMVLLGEARRWWLTSGLDQQHHLAFTLEESGDWGSTPGRNQVIQKPLWQDRQVLSIADHSAFQRLLGGENVLEVAQDEHEQPTDTRELPDDLDQAISLMKHNIEEPLTCEDIAHSLAISRRQLERRFKQVLGEQPSKFYLSLRLEHGRFLLRESNYSIVQIALMCGFSSGAHFSSAYRACFQRTPSDERKAFYS</sequence>
<dbReference type="GO" id="GO:0003700">
    <property type="term" value="F:DNA-binding transcription factor activity"/>
    <property type="evidence" value="ECO:0007669"/>
    <property type="project" value="InterPro"/>
</dbReference>
<dbReference type="KEGG" id="vih:AB0763_15195"/>
<dbReference type="Gene3D" id="1.10.10.60">
    <property type="entry name" value="Homeodomain-like"/>
    <property type="match status" value="1"/>
</dbReference>
<keyword evidence="2" id="KW-0238">DNA-binding</keyword>
<name>A0AB39HL34_9VIBR</name>
<gene>
    <name evidence="5" type="ORF">AB0763_15195</name>
</gene>
<keyword evidence="3" id="KW-0804">Transcription</keyword>
<feature type="domain" description="HTH araC/xylS-type" evidence="4">
    <location>
        <begin position="202"/>
        <end position="300"/>
    </location>
</feature>
<organism evidence="5">
    <name type="scientific">Vibrio sp. HB236076</name>
    <dbReference type="NCBI Taxonomy" id="3232307"/>
    <lineage>
        <taxon>Bacteria</taxon>
        <taxon>Pseudomonadati</taxon>
        <taxon>Pseudomonadota</taxon>
        <taxon>Gammaproteobacteria</taxon>
        <taxon>Vibrionales</taxon>
        <taxon>Vibrionaceae</taxon>
        <taxon>Vibrio</taxon>
    </lineage>
</organism>
<proteinExistence type="predicted"/>
<keyword evidence="5" id="KW-0614">Plasmid</keyword>
<evidence type="ECO:0000256" key="3">
    <source>
        <dbReference type="ARBA" id="ARBA00023163"/>
    </source>
</evidence>
<dbReference type="InterPro" id="IPR018060">
    <property type="entry name" value="HTH_AraC"/>
</dbReference>
<reference evidence="5" key="1">
    <citation type="submission" date="2024-07" db="EMBL/GenBank/DDBJ databases">
        <title>Genome Analysis of a Potential Novel Vibrio Species Secreting pH- and Thermo-stable Alginate Lyase and its Application in Producing Alginate Oligosaccharides.</title>
        <authorList>
            <person name="Huang H."/>
            <person name="Bao K."/>
        </authorList>
    </citation>
    <scope>NUCLEOTIDE SEQUENCE</scope>
    <source>
        <strain evidence="5">HB236076</strain>
        <plasmid evidence="5">p-HB236076</plasmid>
    </source>
</reference>
<dbReference type="PROSITE" id="PS01124">
    <property type="entry name" value="HTH_ARAC_FAMILY_2"/>
    <property type="match status" value="1"/>
</dbReference>
<dbReference type="InterPro" id="IPR018062">
    <property type="entry name" value="HTH_AraC-typ_CS"/>
</dbReference>
<dbReference type="AlphaFoldDB" id="A0AB39HL34"/>